<dbReference type="InterPro" id="IPR017918">
    <property type="entry name" value="N-reg_PII_CS"/>
</dbReference>
<dbReference type="Gene3D" id="3.30.70.120">
    <property type="match status" value="1"/>
</dbReference>
<dbReference type="HOGENOM" id="CLU_082268_0_1_9"/>
<dbReference type="AlphaFoldDB" id="E6U4T8"/>
<dbReference type="SMART" id="SM00938">
    <property type="entry name" value="P-II"/>
    <property type="match status" value="1"/>
</dbReference>
<evidence type="ECO:0000256" key="1">
    <source>
        <dbReference type="RuleBase" id="RU003936"/>
    </source>
</evidence>
<dbReference type="InterPro" id="IPR011322">
    <property type="entry name" value="N-reg_PII-like_a/b"/>
</dbReference>
<dbReference type="eggNOG" id="COG0347">
    <property type="taxonomic scope" value="Bacteria"/>
</dbReference>
<protein>
    <submittedName>
        <fullName evidence="2">Nitrogen regulatory protein P-II</fullName>
    </submittedName>
</protein>
<dbReference type="SUPFAM" id="SSF54913">
    <property type="entry name" value="GlnB-like"/>
    <property type="match status" value="1"/>
</dbReference>
<dbReference type="PROSITE" id="PS51343">
    <property type="entry name" value="PII_GLNB_DOM"/>
    <property type="match status" value="1"/>
</dbReference>
<dbReference type="GO" id="GO:0030234">
    <property type="term" value="F:enzyme regulator activity"/>
    <property type="evidence" value="ECO:0007669"/>
    <property type="project" value="InterPro"/>
</dbReference>
<gene>
    <name evidence="2" type="ordered locus">Ethha_2311</name>
</gene>
<dbReference type="InterPro" id="IPR002187">
    <property type="entry name" value="N-reg_PII"/>
</dbReference>
<accession>E6U4T8</accession>
<evidence type="ECO:0000313" key="3">
    <source>
        <dbReference type="Proteomes" id="UP000001551"/>
    </source>
</evidence>
<dbReference type="PANTHER" id="PTHR30115">
    <property type="entry name" value="NITROGEN REGULATORY PROTEIN P-II"/>
    <property type="match status" value="1"/>
</dbReference>
<dbReference type="STRING" id="663278.Ethha_2311"/>
<dbReference type="RefSeq" id="WP_013486171.1">
    <property type="nucleotide sequence ID" value="NC_014828.1"/>
</dbReference>
<dbReference type="Proteomes" id="UP000001551">
    <property type="component" value="Chromosome"/>
</dbReference>
<dbReference type="PROSITE" id="PS00638">
    <property type="entry name" value="PII_GLNB_CTER"/>
    <property type="match status" value="1"/>
</dbReference>
<comment type="similarity">
    <text evidence="1">Belongs to the P(II) protein family.</text>
</comment>
<dbReference type="PANTHER" id="PTHR30115:SF11">
    <property type="entry name" value="NITROGEN REGULATORY PROTEIN P-II HOMOLOG"/>
    <property type="match status" value="1"/>
</dbReference>
<sequence length="123" mass="13354">MKEIIAIIRPNKMEKTKEALDRLGFPSFTASAVMGRGHQRGIAGEVTTPIDTKMKAAEKGIGMKFIPKRMISIIVDDNSVDEILKTLIAVNQTAQIGDGKIFVCPLEGAVRVRTNETGTDALI</sequence>
<dbReference type="InterPro" id="IPR015867">
    <property type="entry name" value="N-reg_PII/ATP_PRibTrfase_C"/>
</dbReference>
<dbReference type="KEGG" id="eha:Ethha_2311"/>
<dbReference type="PRINTS" id="PR00340">
    <property type="entry name" value="PIIGLNB"/>
</dbReference>
<dbReference type="Pfam" id="PF00543">
    <property type="entry name" value="P-II"/>
    <property type="match status" value="1"/>
</dbReference>
<reference evidence="2 3" key="1">
    <citation type="submission" date="2010-12" db="EMBL/GenBank/DDBJ databases">
        <title>Complete sequence of Ethanoligenens harbinense YUAN-3.</title>
        <authorList>
            <person name="Lucas S."/>
            <person name="Copeland A."/>
            <person name="Lapidus A."/>
            <person name="Cheng J.-F."/>
            <person name="Bruce D."/>
            <person name="Goodwin L."/>
            <person name="Pitluck S."/>
            <person name="Chertkov O."/>
            <person name="Misra M."/>
            <person name="Detter J.C."/>
            <person name="Han C."/>
            <person name="Tapia R."/>
            <person name="Land M."/>
            <person name="Hauser L."/>
            <person name="Jeffries C."/>
            <person name="Kyrpides N."/>
            <person name="Ivanova N."/>
            <person name="Mikhailova N."/>
            <person name="Wang A."/>
            <person name="Mouttaki H."/>
            <person name="He Z."/>
            <person name="Zhou J."/>
            <person name="Hemme C.L."/>
            <person name="Woyke T."/>
        </authorList>
    </citation>
    <scope>NUCLEOTIDE SEQUENCE [LARGE SCALE GENOMIC DNA]</scope>
    <source>
        <strain evidence="3">DSM 18485 / JCM 12961 / CGMCC 1.5033 / YUAN-3</strain>
    </source>
</reference>
<keyword evidence="3" id="KW-1185">Reference proteome</keyword>
<proteinExistence type="inferred from homology"/>
<dbReference type="GO" id="GO:0006808">
    <property type="term" value="P:regulation of nitrogen utilization"/>
    <property type="evidence" value="ECO:0007669"/>
    <property type="project" value="InterPro"/>
</dbReference>
<evidence type="ECO:0000313" key="2">
    <source>
        <dbReference type="EMBL" id="ADU27823.1"/>
    </source>
</evidence>
<dbReference type="GO" id="GO:0005829">
    <property type="term" value="C:cytosol"/>
    <property type="evidence" value="ECO:0007669"/>
    <property type="project" value="TreeGrafter"/>
</dbReference>
<organism evidence="2 3">
    <name type="scientific">Ethanoligenens harbinense (strain DSM 18485 / JCM 12961 / CGMCC 1.5033 / YUAN-3)</name>
    <dbReference type="NCBI Taxonomy" id="663278"/>
    <lineage>
        <taxon>Bacteria</taxon>
        <taxon>Bacillati</taxon>
        <taxon>Bacillota</taxon>
        <taxon>Clostridia</taxon>
        <taxon>Eubacteriales</taxon>
        <taxon>Oscillospiraceae</taxon>
        <taxon>Ethanoligenens</taxon>
    </lineage>
</organism>
<dbReference type="EMBL" id="CP002400">
    <property type="protein sequence ID" value="ADU27823.1"/>
    <property type="molecule type" value="Genomic_DNA"/>
</dbReference>
<name>E6U4T8_ETHHY</name>
<dbReference type="GO" id="GO:0005524">
    <property type="term" value="F:ATP binding"/>
    <property type="evidence" value="ECO:0007669"/>
    <property type="project" value="TreeGrafter"/>
</dbReference>